<proteinExistence type="predicted"/>
<evidence type="ECO:0000313" key="2">
    <source>
        <dbReference type="Proteomes" id="UP000784919"/>
    </source>
</evidence>
<accession>A0A9P7MNC7</accession>
<dbReference type="EMBL" id="SRPS01000288">
    <property type="protein sequence ID" value="KAG5960324.1"/>
    <property type="molecule type" value="Genomic_DNA"/>
</dbReference>
<protein>
    <submittedName>
        <fullName evidence="1">Uncharacterized protein</fullName>
    </submittedName>
</protein>
<dbReference type="OrthoDB" id="4778440at2759"/>
<dbReference type="Proteomes" id="UP000784919">
    <property type="component" value="Unassembled WGS sequence"/>
</dbReference>
<comment type="caution">
    <text evidence="1">The sequence shown here is derived from an EMBL/GenBank/DDBJ whole genome shotgun (WGS) entry which is preliminary data.</text>
</comment>
<reference evidence="1" key="1">
    <citation type="journal article" date="2020" name="bioRxiv">
        <title>Whole genome comparisons of ergot fungi reveals the divergence and evolution of species within the genus Claviceps are the result of varying mechanisms driving genome evolution and host range expansion.</title>
        <authorList>
            <person name="Wyka S.A."/>
            <person name="Mondo S.J."/>
            <person name="Liu M."/>
            <person name="Dettman J."/>
            <person name="Nalam V."/>
            <person name="Broders K.D."/>
        </authorList>
    </citation>
    <scope>NUCLEOTIDE SEQUENCE</scope>
    <source>
        <strain evidence="1">CCC 1102</strain>
    </source>
</reference>
<organism evidence="1 2">
    <name type="scientific">Claviceps arundinis</name>
    <dbReference type="NCBI Taxonomy" id="1623583"/>
    <lineage>
        <taxon>Eukaryota</taxon>
        <taxon>Fungi</taxon>
        <taxon>Dikarya</taxon>
        <taxon>Ascomycota</taxon>
        <taxon>Pezizomycotina</taxon>
        <taxon>Sordariomycetes</taxon>
        <taxon>Hypocreomycetidae</taxon>
        <taxon>Hypocreales</taxon>
        <taxon>Clavicipitaceae</taxon>
        <taxon>Claviceps</taxon>
    </lineage>
</organism>
<sequence length="194" mass="21118">MNAISTPSQTAQTSASAEVDRGLIDYLPLVDHLQQSNNLPAVQDDAQYAQMKTRLDVFGNRLTDVGGPVIAIQGIVRAIRDDVKGLRDDIEGLQDGVTGLQDGVTGLQGGVTNNMRVVRENIGRQVDSLCKMISNVDSRSNKSRQDEAEVKVKVNIKLKTSNKTGLEFQGAVKADALERNRVDCHIDWSSKQDG</sequence>
<gene>
    <name evidence="1" type="ORF">E4U56_004385</name>
</gene>
<evidence type="ECO:0000313" key="1">
    <source>
        <dbReference type="EMBL" id="KAG5960324.1"/>
    </source>
</evidence>
<dbReference type="Gene3D" id="1.20.5.340">
    <property type="match status" value="1"/>
</dbReference>
<dbReference type="AlphaFoldDB" id="A0A9P7MNC7"/>
<name>A0A9P7MNC7_9HYPO</name>